<evidence type="ECO:0000313" key="3">
    <source>
        <dbReference type="Proteomes" id="UP000265520"/>
    </source>
</evidence>
<proteinExistence type="predicted"/>
<feature type="region of interest" description="Disordered" evidence="1">
    <location>
        <begin position="1"/>
        <end position="29"/>
    </location>
</feature>
<comment type="caution">
    <text evidence="2">The sequence shown here is derived from an EMBL/GenBank/DDBJ whole genome shotgun (WGS) entry which is preliminary data.</text>
</comment>
<keyword evidence="3" id="KW-1185">Reference proteome</keyword>
<organism evidence="2 3">
    <name type="scientific">Trifolium medium</name>
    <dbReference type="NCBI Taxonomy" id="97028"/>
    <lineage>
        <taxon>Eukaryota</taxon>
        <taxon>Viridiplantae</taxon>
        <taxon>Streptophyta</taxon>
        <taxon>Embryophyta</taxon>
        <taxon>Tracheophyta</taxon>
        <taxon>Spermatophyta</taxon>
        <taxon>Magnoliopsida</taxon>
        <taxon>eudicotyledons</taxon>
        <taxon>Gunneridae</taxon>
        <taxon>Pentapetalae</taxon>
        <taxon>rosids</taxon>
        <taxon>fabids</taxon>
        <taxon>Fabales</taxon>
        <taxon>Fabaceae</taxon>
        <taxon>Papilionoideae</taxon>
        <taxon>50 kb inversion clade</taxon>
        <taxon>NPAAA clade</taxon>
        <taxon>Hologalegina</taxon>
        <taxon>IRL clade</taxon>
        <taxon>Trifolieae</taxon>
        <taxon>Trifolium</taxon>
    </lineage>
</organism>
<sequence length="29" mass="3079">MVSRLGSKAHLAGPVNKAIPAKNHRKSLP</sequence>
<dbReference type="EMBL" id="LXQA010503741">
    <property type="protein sequence ID" value="MCI55912.1"/>
    <property type="molecule type" value="Genomic_DNA"/>
</dbReference>
<evidence type="ECO:0000313" key="2">
    <source>
        <dbReference type="EMBL" id="MCI55912.1"/>
    </source>
</evidence>
<name>A0A392T566_9FABA</name>
<evidence type="ECO:0000256" key="1">
    <source>
        <dbReference type="SAM" id="MobiDB-lite"/>
    </source>
</evidence>
<feature type="non-terminal residue" evidence="2">
    <location>
        <position position="29"/>
    </location>
</feature>
<dbReference type="Proteomes" id="UP000265520">
    <property type="component" value="Unassembled WGS sequence"/>
</dbReference>
<protein>
    <submittedName>
        <fullName evidence="2">Uncharacterized protein</fullName>
    </submittedName>
</protein>
<accession>A0A392T566</accession>
<reference evidence="2 3" key="1">
    <citation type="journal article" date="2018" name="Front. Plant Sci.">
        <title>Red Clover (Trifolium pratense) and Zigzag Clover (T. medium) - A Picture of Genomic Similarities and Differences.</title>
        <authorList>
            <person name="Dluhosova J."/>
            <person name="Istvanek J."/>
            <person name="Nedelnik J."/>
            <person name="Repkova J."/>
        </authorList>
    </citation>
    <scope>NUCLEOTIDE SEQUENCE [LARGE SCALE GENOMIC DNA]</scope>
    <source>
        <strain evidence="3">cv. 10/8</strain>
        <tissue evidence="2">Leaf</tissue>
    </source>
</reference>
<dbReference type="AlphaFoldDB" id="A0A392T566"/>